<dbReference type="EMBL" id="LSOG01000006">
    <property type="protein sequence ID" value="OEH48667.1"/>
    <property type="molecule type" value="Genomic_DNA"/>
</dbReference>
<protein>
    <submittedName>
        <fullName evidence="5">Putative oxidoreductase</fullName>
    </submittedName>
</protein>
<dbReference type="STRING" id="45071.Lpar_2605"/>
<gene>
    <name evidence="5" type="ORF">lpari_00276</name>
</gene>
<dbReference type="OrthoDB" id="9804790at2"/>
<organism evidence="5 6">
    <name type="scientific">Legionella parisiensis</name>
    <dbReference type="NCBI Taxonomy" id="45071"/>
    <lineage>
        <taxon>Bacteria</taxon>
        <taxon>Pseudomonadati</taxon>
        <taxon>Pseudomonadota</taxon>
        <taxon>Gammaproteobacteria</taxon>
        <taxon>Legionellales</taxon>
        <taxon>Legionellaceae</taxon>
        <taxon>Legionella</taxon>
    </lineage>
</organism>
<feature type="domain" description="NADP-dependent oxidoreductase" evidence="4">
    <location>
        <begin position="4"/>
        <end position="176"/>
    </location>
</feature>
<name>A0A1E5JVV9_9GAMM</name>
<comment type="caution">
    <text evidence="5">The sequence shown here is derived from an EMBL/GenBank/DDBJ whole genome shotgun (WGS) entry which is preliminary data.</text>
</comment>
<keyword evidence="6" id="KW-1185">Reference proteome</keyword>
<accession>A0A1E5JVV9</accession>
<evidence type="ECO:0000256" key="3">
    <source>
        <dbReference type="ARBA" id="ARBA00023002"/>
    </source>
</evidence>
<evidence type="ECO:0000313" key="6">
    <source>
        <dbReference type="Proteomes" id="UP000095229"/>
    </source>
</evidence>
<dbReference type="InterPro" id="IPR036812">
    <property type="entry name" value="NAD(P)_OxRdtase_dom_sf"/>
</dbReference>
<dbReference type="AlphaFoldDB" id="A0A1E5JVV9"/>
<proteinExistence type="inferred from homology"/>
<evidence type="ECO:0000256" key="2">
    <source>
        <dbReference type="ARBA" id="ARBA00022857"/>
    </source>
</evidence>
<sequence>MQQPDNVRKDLELTLKSLNSDYLDAYLIHWPNRMLSIEKTLLTMDELRQKKKIKHIGMCNVNVNHLRKAIEVGVPISWVQVEMNPNFFDEPLYELCQKHAIAYQSWRPLDFGRLSHDNMLTNIGIKYNKSPCQIAIRWIMQSGCIPLPGSRNQQHMQENMDVLDFSIASEDMQIIHQRAVPGKRFRLQDDYGLGFTDEFDLTYKECWDQGR</sequence>
<dbReference type="Pfam" id="PF00248">
    <property type="entry name" value="Aldo_ket_red"/>
    <property type="match status" value="1"/>
</dbReference>
<keyword evidence="2" id="KW-0521">NADP</keyword>
<dbReference type="GO" id="GO:0016616">
    <property type="term" value="F:oxidoreductase activity, acting on the CH-OH group of donors, NAD or NADP as acceptor"/>
    <property type="evidence" value="ECO:0007669"/>
    <property type="project" value="UniProtKB-ARBA"/>
</dbReference>
<dbReference type="SUPFAM" id="SSF51430">
    <property type="entry name" value="NAD(P)-linked oxidoreductase"/>
    <property type="match status" value="1"/>
</dbReference>
<dbReference type="CDD" id="cd19071">
    <property type="entry name" value="AKR_AKR1-5-like"/>
    <property type="match status" value="1"/>
</dbReference>
<dbReference type="PANTHER" id="PTHR43827">
    <property type="entry name" value="2,5-DIKETO-D-GLUCONIC ACID REDUCTASE"/>
    <property type="match status" value="1"/>
</dbReference>
<dbReference type="PATRIC" id="fig|45071.6.peg.2796"/>
<dbReference type="PANTHER" id="PTHR43827:SF3">
    <property type="entry name" value="NADP-DEPENDENT OXIDOREDUCTASE DOMAIN-CONTAINING PROTEIN"/>
    <property type="match status" value="1"/>
</dbReference>
<evidence type="ECO:0000259" key="4">
    <source>
        <dbReference type="Pfam" id="PF00248"/>
    </source>
</evidence>
<comment type="similarity">
    <text evidence="1">Belongs to the aldo/keto reductase family.</text>
</comment>
<dbReference type="Proteomes" id="UP000095229">
    <property type="component" value="Unassembled WGS sequence"/>
</dbReference>
<reference evidence="5 6" key="1">
    <citation type="submission" date="2016-02" db="EMBL/GenBank/DDBJ databases">
        <title>Secondary metabolites in Legionella.</title>
        <authorList>
            <person name="Tobias N.J."/>
            <person name="Bode H.B."/>
        </authorList>
    </citation>
    <scope>NUCLEOTIDE SEQUENCE [LARGE SCALE GENOMIC DNA]</scope>
    <source>
        <strain evidence="5 6">DSM 19216</strain>
    </source>
</reference>
<dbReference type="Gene3D" id="3.20.20.100">
    <property type="entry name" value="NADP-dependent oxidoreductase domain"/>
    <property type="match status" value="1"/>
</dbReference>
<evidence type="ECO:0000313" key="5">
    <source>
        <dbReference type="EMBL" id="OEH48667.1"/>
    </source>
</evidence>
<dbReference type="PRINTS" id="PR00069">
    <property type="entry name" value="ALDKETRDTASE"/>
</dbReference>
<dbReference type="RefSeq" id="WP_058518356.1">
    <property type="nucleotide sequence ID" value="NZ_CAAAIE010000003.1"/>
</dbReference>
<dbReference type="InterPro" id="IPR023210">
    <property type="entry name" value="NADP_OxRdtase_dom"/>
</dbReference>
<evidence type="ECO:0000256" key="1">
    <source>
        <dbReference type="ARBA" id="ARBA00007905"/>
    </source>
</evidence>
<keyword evidence="3" id="KW-0560">Oxidoreductase</keyword>
<dbReference type="InterPro" id="IPR020471">
    <property type="entry name" value="AKR"/>
</dbReference>